<dbReference type="AlphaFoldDB" id="A0A1I2ICQ5"/>
<dbReference type="Pfam" id="PF00571">
    <property type="entry name" value="CBS"/>
    <property type="match status" value="2"/>
</dbReference>
<dbReference type="Gene3D" id="3.30.590.20">
    <property type="match status" value="1"/>
</dbReference>
<keyword evidence="1" id="KW-0129">CBS domain</keyword>
<dbReference type="PROSITE" id="PS51371">
    <property type="entry name" value="CBS"/>
    <property type="match status" value="2"/>
</dbReference>
<evidence type="ECO:0000256" key="1">
    <source>
        <dbReference type="PROSITE-ProRule" id="PRU00703"/>
    </source>
</evidence>
<reference evidence="3 4" key="1">
    <citation type="submission" date="2016-10" db="EMBL/GenBank/DDBJ databases">
        <authorList>
            <person name="de Groot N.N."/>
        </authorList>
    </citation>
    <scope>NUCLEOTIDE SEQUENCE [LARGE SCALE GENOMIC DNA]</scope>
    <source>
        <strain>GEY</strain>
        <strain evidence="4">DSM 9560</strain>
    </source>
</reference>
<dbReference type="Gene3D" id="3.10.580.10">
    <property type="entry name" value="CBS-domain"/>
    <property type="match status" value="1"/>
</dbReference>
<dbReference type="GO" id="GO:0016879">
    <property type="term" value="F:ligase activity, forming carbon-nitrogen bonds"/>
    <property type="evidence" value="ECO:0007669"/>
    <property type="project" value="TreeGrafter"/>
</dbReference>
<dbReference type="RefSeq" id="WP_091548424.1">
    <property type="nucleotide sequence ID" value="NZ_FONY01000030.1"/>
</dbReference>
<dbReference type="PANTHER" id="PTHR36510">
    <property type="entry name" value="GLUTAMATE--CYSTEINE LIGASE 2-RELATED"/>
    <property type="match status" value="1"/>
</dbReference>
<dbReference type="InterPro" id="IPR000644">
    <property type="entry name" value="CBS_dom"/>
</dbReference>
<evidence type="ECO:0000259" key="2">
    <source>
        <dbReference type="PROSITE" id="PS51371"/>
    </source>
</evidence>
<sequence>MGDTRVRLAKTQADFNSFTRYILRDLEAMNRMLNLGWFESEEMKIGAEQEMCLVDRHGKPSANNLQILEKLNHPNFVTELAKFNIEANINPLPFTGSCFSDLEKQILDLTNQLRAVAEKVDTHIVLTGILPTIRKFDINIDNLTPNPRYYALMEAISSLRGDKYELRIEGPDELSVITDSALIEACNTSFQVHLQIKPDEFVNKYNIAQAIAAPVLAVSTNSPILFNKRLWSETRIALFRQSIDTRLATEHLRERSPRVTFGTQWLRGSILNLYKEDVMRFRIMFMSDIEEDVLESIEKGITPKLRALSIHNSTVYRWNRACYGISPNGKPHLRIENRVFPAGPSVVDEVANAAFWIGLMNGFTEVYPDITKVMDFDDAKSNFLIAARAGLGSKFVWANGKKIIDMELIEKELIPIAREGLKKANVRKDDIEKYLGIIQERNSTGNTGSRWVLSSFSKLAKQTAKDDIPLAITGAMMKYQEQNLPVSKWQEAQVEDIADYAPSSLLVEEFMTTDLFTVSKDDIPELAADMTDWKRIRYLPIENEKGVLIGLITNRNLLRHFRNRDMQGSQSFTIEDLMIKDPITISPYATINDAIDLMMSNRIGCLPVVNKGVLVGIITEADFLNITARLLKRMKKIEKSNTPPEIEQSAEKS</sequence>
<dbReference type="EMBL" id="FONY01000030">
    <property type="protein sequence ID" value="SFF39433.1"/>
    <property type="molecule type" value="Genomic_DNA"/>
</dbReference>
<evidence type="ECO:0000313" key="4">
    <source>
        <dbReference type="Proteomes" id="UP000199513"/>
    </source>
</evidence>
<proteinExistence type="predicted"/>
<dbReference type="InterPro" id="IPR006336">
    <property type="entry name" value="GCS2"/>
</dbReference>
<feature type="domain" description="CBS" evidence="2">
    <location>
        <begin position="511"/>
        <end position="571"/>
    </location>
</feature>
<dbReference type="InterPro" id="IPR014746">
    <property type="entry name" value="Gln_synth/guanido_kin_cat_dom"/>
</dbReference>
<dbReference type="SUPFAM" id="SSF54631">
    <property type="entry name" value="CBS-domain pair"/>
    <property type="match status" value="1"/>
</dbReference>
<accession>A0A1I2ICQ5</accession>
<dbReference type="Proteomes" id="UP000199513">
    <property type="component" value="Unassembled WGS sequence"/>
</dbReference>
<dbReference type="Pfam" id="PF04107">
    <property type="entry name" value="GCS2"/>
    <property type="match status" value="1"/>
</dbReference>
<dbReference type="PANTHER" id="PTHR36510:SF3">
    <property type="entry name" value="CONSERVED PROTEIN"/>
    <property type="match status" value="1"/>
</dbReference>
<gene>
    <name evidence="3" type="ORF">SAMN04488541_103047</name>
</gene>
<protein>
    <submittedName>
        <fullName evidence="3">CBS domain-containing protein</fullName>
    </submittedName>
</protein>
<dbReference type="STRING" id="1003.SAMN04488541_103047"/>
<dbReference type="CDD" id="cd04584">
    <property type="entry name" value="CBS_pair_AcuB_like"/>
    <property type="match status" value="1"/>
</dbReference>
<dbReference type="InterPro" id="IPR046342">
    <property type="entry name" value="CBS_dom_sf"/>
</dbReference>
<evidence type="ECO:0000313" key="3">
    <source>
        <dbReference type="EMBL" id="SFF39433.1"/>
    </source>
</evidence>
<dbReference type="InterPro" id="IPR050141">
    <property type="entry name" value="GCL_type2/YbdK_subfam"/>
</dbReference>
<name>A0A1I2ICQ5_9BACT</name>
<dbReference type="SMART" id="SM00116">
    <property type="entry name" value="CBS"/>
    <property type="match status" value="2"/>
</dbReference>
<dbReference type="SUPFAM" id="SSF55931">
    <property type="entry name" value="Glutamine synthetase/guanido kinase"/>
    <property type="match status" value="1"/>
</dbReference>
<dbReference type="OrthoDB" id="240589at2"/>
<organism evidence="3 4">
    <name type="scientific">Thermoflexibacter ruber</name>
    <dbReference type="NCBI Taxonomy" id="1003"/>
    <lineage>
        <taxon>Bacteria</taxon>
        <taxon>Pseudomonadati</taxon>
        <taxon>Bacteroidota</taxon>
        <taxon>Cytophagia</taxon>
        <taxon>Cytophagales</taxon>
        <taxon>Thermoflexibacteraceae</taxon>
        <taxon>Thermoflexibacter</taxon>
    </lineage>
</organism>
<keyword evidence="4" id="KW-1185">Reference proteome</keyword>
<feature type="domain" description="CBS" evidence="2">
    <location>
        <begin position="578"/>
        <end position="633"/>
    </location>
</feature>